<keyword evidence="3" id="KW-1185">Reference proteome</keyword>
<dbReference type="Proteomes" id="UP000291259">
    <property type="component" value="Chromosome"/>
</dbReference>
<dbReference type="InterPro" id="IPR029062">
    <property type="entry name" value="Class_I_gatase-like"/>
</dbReference>
<dbReference type="OrthoDB" id="252909at2"/>
<dbReference type="RefSeq" id="WP_129188556.1">
    <property type="nucleotide sequence ID" value="NZ_CP035491.1"/>
</dbReference>
<dbReference type="Gene3D" id="3.40.50.880">
    <property type="match status" value="1"/>
</dbReference>
<evidence type="ECO:0000313" key="2">
    <source>
        <dbReference type="EMBL" id="QAY72386.1"/>
    </source>
</evidence>
<dbReference type="InterPro" id="IPR029010">
    <property type="entry name" value="ThuA-like"/>
</dbReference>
<evidence type="ECO:0000313" key="3">
    <source>
        <dbReference type="Proteomes" id="UP000291259"/>
    </source>
</evidence>
<dbReference type="PIRSF" id="PIRSF030013">
    <property type="entry name" value="ThuA"/>
    <property type="match status" value="1"/>
</dbReference>
<evidence type="ECO:0000259" key="1">
    <source>
        <dbReference type="Pfam" id="PF06283"/>
    </source>
</evidence>
<reference evidence="2 3" key="1">
    <citation type="submission" date="2019-01" db="EMBL/GenBank/DDBJ databases">
        <title>Genome sequencing of strain FW100M-8.</title>
        <authorList>
            <person name="Heo J."/>
            <person name="Kim S.-J."/>
            <person name="Kim J.-S."/>
            <person name="Hong S.-B."/>
            <person name="Kwon S.-W."/>
        </authorList>
    </citation>
    <scope>NUCLEOTIDE SEQUENCE [LARGE SCALE GENOMIC DNA]</scope>
    <source>
        <strain evidence="2 3">FW100M-8</strain>
    </source>
</reference>
<feature type="domain" description="ThuA-like" evidence="1">
    <location>
        <begin position="16"/>
        <end position="235"/>
    </location>
</feature>
<dbReference type="EMBL" id="CP035491">
    <property type="protein sequence ID" value="QAY72386.1"/>
    <property type="molecule type" value="Genomic_DNA"/>
</dbReference>
<dbReference type="SUPFAM" id="SSF52317">
    <property type="entry name" value="Class I glutamine amidotransferase-like"/>
    <property type="match status" value="1"/>
</dbReference>
<name>A0A4P6F9Z1_9MICO</name>
<accession>A0A4P6F9Z1</accession>
<organism evidence="2 3">
    <name type="scientific">Agromyces protaetiae</name>
    <dbReference type="NCBI Taxonomy" id="2509455"/>
    <lineage>
        <taxon>Bacteria</taxon>
        <taxon>Bacillati</taxon>
        <taxon>Actinomycetota</taxon>
        <taxon>Actinomycetes</taxon>
        <taxon>Micrococcales</taxon>
        <taxon>Microbacteriaceae</taxon>
        <taxon>Agromyces</taxon>
    </lineage>
</organism>
<dbReference type="InterPro" id="IPR009381">
    <property type="entry name" value="Trehalose_catabolism_ThuA_prok"/>
</dbReference>
<dbReference type="Pfam" id="PF06283">
    <property type="entry name" value="ThuA"/>
    <property type="match status" value="1"/>
</dbReference>
<dbReference type="KEGG" id="agf:ET445_02580"/>
<sequence>MTDAPASVSNDGGALRVLVWNEGVHERRNEPPTMERDYPQGIHGAIADALEARLPGARIATATLADPEHGLVESVLEQTDVLLWWGHVAHDEVSDEVVARVQRHVLAGMGFVVLHSGHHSKPFRALMGTTCNLRWRNAGERELVWTVDPTHPIARGIPSPIVIPAQEMYGEQFDIPKPDDLVFVSSFAGGEVFRSGATWTRGRGRIFYFSPGDQEYPVYRQAEIGDVLANGVRWVAQPDVPRAVVPVENPAEGWFAGA</sequence>
<protein>
    <submittedName>
        <fullName evidence="2">Trehalose utilization protein ThuA</fullName>
    </submittedName>
</protein>
<dbReference type="AlphaFoldDB" id="A0A4P6F9Z1"/>
<gene>
    <name evidence="2" type="ORF">ET445_02580</name>
</gene>
<proteinExistence type="predicted"/>